<accession>A0A4S3MPE8</accession>
<evidence type="ECO:0000313" key="2">
    <source>
        <dbReference type="Proteomes" id="UP000309450"/>
    </source>
</evidence>
<gene>
    <name evidence="1" type="ORF">E7811_00425</name>
</gene>
<sequence length="116" mass="13035">MTPLRRLWSRHPVLLTAFVLAAALSVFFTGRIVVKSVYWATHREAGIAPWMTVGYIGRSWDLDPREIDARAGLPMPERGRPLTLEEIARERGVPVEDIVSLVRATVADLKAEQVDE</sequence>
<dbReference type="AlphaFoldDB" id="A0A4S3MPE8"/>
<dbReference type="EMBL" id="SSND01000001">
    <property type="protein sequence ID" value="THD84259.1"/>
    <property type="molecule type" value="Genomic_DNA"/>
</dbReference>
<evidence type="ECO:0000313" key="1">
    <source>
        <dbReference type="EMBL" id="THD84259.1"/>
    </source>
</evidence>
<dbReference type="Proteomes" id="UP000309450">
    <property type="component" value="Unassembled WGS sequence"/>
</dbReference>
<dbReference type="OrthoDB" id="159440at2"/>
<keyword evidence="2" id="KW-1185">Reference proteome</keyword>
<organism evidence="1 2">
    <name type="scientific">Aliigemmobacter aestuarii</name>
    <dbReference type="NCBI Taxonomy" id="1445661"/>
    <lineage>
        <taxon>Bacteria</taxon>
        <taxon>Pseudomonadati</taxon>
        <taxon>Pseudomonadota</taxon>
        <taxon>Alphaproteobacteria</taxon>
        <taxon>Rhodobacterales</taxon>
        <taxon>Paracoccaceae</taxon>
        <taxon>Aliigemmobacter</taxon>
    </lineage>
</organism>
<name>A0A4S3MPE8_9RHOB</name>
<protein>
    <submittedName>
        <fullName evidence="1">Uncharacterized protein</fullName>
    </submittedName>
</protein>
<reference evidence="1 2" key="1">
    <citation type="submission" date="2019-04" db="EMBL/GenBank/DDBJ databases">
        <title>Draft genome sequence of Gemmobacter aestuarii sp. nov.</title>
        <authorList>
            <person name="Hameed A."/>
            <person name="Lin S.-Y."/>
            <person name="Shahina M."/>
            <person name="Lai W.-A."/>
            <person name="Young C.-C."/>
        </authorList>
    </citation>
    <scope>NUCLEOTIDE SEQUENCE [LARGE SCALE GENOMIC DNA]</scope>
    <source>
        <strain evidence="1 2">CC-PW-75</strain>
    </source>
</reference>
<dbReference type="RefSeq" id="WP_136392641.1">
    <property type="nucleotide sequence ID" value="NZ_SSND01000001.1"/>
</dbReference>
<proteinExistence type="predicted"/>
<comment type="caution">
    <text evidence="1">The sequence shown here is derived from an EMBL/GenBank/DDBJ whole genome shotgun (WGS) entry which is preliminary data.</text>
</comment>